<name>A0AAP0PUQ2_9MAGN</name>
<dbReference type="PANTHER" id="PTHR31807:SF6">
    <property type="entry name" value="PROTEIN ENDOSPERM DEFECTIVE 1-RELATED"/>
    <property type="match status" value="1"/>
</dbReference>
<dbReference type="AlphaFoldDB" id="A0AAP0PUQ2"/>
<evidence type="ECO:0000313" key="3">
    <source>
        <dbReference type="Proteomes" id="UP001419268"/>
    </source>
</evidence>
<dbReference type="InterPro" id="IPR007573">
    <property type="entry name" value="QWRF"/>
</dbReference>
<accession>A0AAP0PUQ2</accession>
<dbReference type="Proteomes" id="UP001419268">
    <property type="component" value="Unassembled WGS sequence"/>
</dbReference>
<dbReference type="GO" id="GO:0008017">
    <property type="term" value="F:microtubule binding"/>
    <property type="evidence" value="ECO:0007669"/>
    <property type="project" value="TreeGrafter"/>
</dbReference>
<sequence length="151" mass="17156">MKTQAEARKRKKATSTIEHVHALRLLQNHYLQWRYANAKIEATMNVQSHIFEMPYLDEWSTFECEYSSSLSGAIKALQDASVQLPIMNLLVSIRNKSGFPIEIGEKLGSASIVLVSEISLVLFLLKESLMFLRFCFPFVEGIAVIQDSIFV</sequence>
<evidence type="ECO:0000256" key="1">
    <source>
        <dbReference type="ARBA" id="ARBA00010016"/>
    </source>
</evidence>
<comment type="caution">
    <text evidence="2">The sequence shown here is derived from an EMBL/GenBank/DDBJ whole genome shotgun (WGS) entry which is preliminary data.</text>
</comment>
<keyword evidence="3" id="KW-1185">Reference proteome</keyword>
<protein>
    <submittedName>
        <fullName evidence="2">Uncharacterized protein</fullName>
    </submittedName>
</protein>
<dbReference type="EMBL" id="JBBNAG010000002">
    <property type="protein sequence ID" value="KAK9157192.1"/>
    <property type="molecule type" value="Genomic_DNA"/>
</dbReference>
<dbReference type="Pfam" id="PF04484">
    <property type="entry name" value="QWRF"/>
    <property type="match status" value="2"/>
</dbReference>
<dbReference type="GO" id="GO:0005880">
    <property type="term" value="C:nuclear microtubule"/>
    <property type="evidence" value="ECO:0007669"/>
    <property type="project" value="TreeGrafter"/>
</dbReference>
<dbReference type="PANTHER" id="PTHR31807">
    <property type="entry name" value="AUGMIN FAMILY MEMBER"/>
    <property type="match status" value="1"/>
</dbReference>
<reference evidence="2 3" key="1">
    <citation type="submission" date="2024-01" db="EMBL/GenBank/DDBJ databases">
        <title>Genome assemblies of Stephania.</title>
        <authorList>
            <person name="Yang L."/>
        </authorList>
    </citation>
    <scope>NUCLEOTIDE SEQUENCE [LARGE SCALE GENOMIC DNA]</scope>
    <source>
        <strain evidence="2">JXDWG</strain>
        <tissue evidence="2">Leaf</tissue>
    </source>
</reference>
<evidence type="ECO:0000313" key="2">
    <source>
        <dbReference type="EMBL" id="KAK9157192.1"/>
    </source>
</evidence>
<dbReference type="GO" id="GO:0005737">
    <property type="term" value="C:cytoplasm"/>
    <property type="evidence" value="ECO:0007669"/>
    <property type="project" value="TreeGrafter"/>
</dbReference>
<organism evidence="2 3">
    <name type="scientific">Stephania cephalantha</name>
    <dbReference type="NCBI Taxonomy" id="152367"/>
    <lineage>
        <taxon>Eukaryota</taxon>
        <taxon>Viridiplantae</taxon>
        <taxon>Streptophyta</taxon>
        <taxon>Embryophyta</taxon>
        <taxon>Tracheophyta</taxon>
        <taxon>Spermatophyta</taxon>
        <taxon>Magnoliopsida</taxon>
        <taxon>Ranunculales</taxon>
        <taxon>Menispermaceae</taxon>
        <taxon>Menispermoideae</taxon>
        <taxon>Cissampelideae</taxon>
        <taxon>Stephania</taxon>
    </lineage>
</organism>
<gene>
    <name evidence="2" type="ORF">Scep_003766</name>
</gene>
<dbReference type="GO" id="GO:0051225">
    <property type="term" value="P:spindle assembly"/>
    <property type="evidence" value="ECO:0007669"/>
    <property type="project" value="TreeGrafter"/>
</dbReference>
<proteinExistence type="inferred from homology"/>
<comment type="similarity">
    <text evidence="1">Belongs to the QWRF family.</text>
</comment>